<evidence type="ECO:0000313" key="2">
    <source>
        <dbReference type="EMBL" id="MDX6851054.1"/>
    </source>
</evidence>
<comment type="caution">
    <text evidence="2">The sequence shown here is derived from an EMBL/GenBank/DDBJ whole genome shotgun (WGS) entry which is preliminary data.</text>
</comment>
<dbReference type="InterPro" id="IPR036736">
    <property type="entry name" value="ACP-like_sf"/>
</dbReference>
<evidence type="ECO:0000259" key="1">
    <source>
        <dbReference type="PROSITE" id="PS50075"/>
    </source>
</evidence>
<reference evidence="2 3" key="1">
    <citation type="submission" date="2023-11" db="EMBL/GenBank/DDBJ databases">
        <title>Gilvimarinus fulvus sp. nov., isolated from the surface of Kelp.</title>
        <authorList>
            <person name="Sun Y.Y."/>
            <person name="Gong Y."/>
            <person name="Du Z.J."/>
        </authorList>
    </citation>
    <scope>NUCLEOTIDE SEQUENCE [LARGE SCALE GENOMIC DNA]</scope>
    <source>
        <strain evidence="2 3">SDUM040013</strain>
    </source>
</reference>
<dbReference type="SUPFAM" id="SSF47336">
    <property type="entry name" value="ACP-like"/>
    <property type="match status" value="1"/>
</dbReference>
<sequence>MVDSVTDELKLRLKQIIIEECDKDELTPADIADDAPLLGEELDLDSLDVLQICMAVKKEYGVRIEGNTAARRALKSINTLAQTIADDAR</sequence>
<gene>
    <name evidence="2" type="ORF">SCD92_16880</name>
</gene>
<dbReference type="PROSITE" id="PS50075">
    <property type="entry name" value="CARRIER"/>
    <property type="match status" value="1"/>
</dbReference>
<dbReference type="Gene3D" id="1.10.1200.10">
    <property type="entry name" value="ACP-like"/>
    <property type="match status" value="1"/>
</dbReference>
<accession>A0ABU4S1J1</accession>
<dbReference type="Proteomes" id="UP001273505">
    <property type="component" value="Unassembled WGS sequence"/>
</dbReference>
<dbReference type="Pfam" id="PF00550">
    <property type="entry name" value="PP-binding"/>
    <property type="match status" value="1"/>
</dbReference>
<organism evidence="2 3">
    <name type="scientific">Gilvimarinus gilvus</name>
    <dbReference type="NCBI Taxonomy" id="3058038"/>
    <lineage>
        <taxon>Bacteria</taxon>
        <taxon>Pseudomonadati</taxon>
        <taxon>Pseudomonadota</taxon>
        <taxon>Gammaproteobacteria</taxon>
        <taxon>Cellvibrionales</taxon>
        <taxon>Cellvibrionaceae</taxon>
        <taxon>Gilvimarinus</taxon>
    </lineage>
</organism>
<evidence type="ECO:0000313" key="3">
    <source>
        <dbReference type="Proteomes" id="UP001273505"/>
    </source>
</evidence>
<name>A0ABU4S1J1_9GAMM</name>
<dbReference type="InterPro" id="IPR009081">
    <property type="entry name" value="PP-bd_ACP"/>
</dbReference>
<proteinExistence type="predicted"/>
<feature type="domain" description="Carrier" evidence="1">
    <location>
        <begin position="7"/>
        <end position="88"/>
    </location>
</feature>
<dbReference type="EMBL" id="JAXAFO010000038">
    <property type="protein sequence ID" value="MDX6851054.1"/>
    <property type="molecule type" value="Genomic_DNA"/>
</dbReference>
<keyword evidence="3" id="KW-1185">Reference proteome</keyword>
<dbReference type="RefSeq" id="WP_302723972.1">
    <property type="nucleotide sequence ID" value="NZ_JAULRU010000731.1"/>
</dbReference>
<protein>
    <submittedName>
        <fullName evidence="2">Phosphopantetheine-binding protein</fullName>
    </submittedName>
</protein>